<dbReference type="InParanoid" id="A0A0C3D3R7"/>
<dbReference type="AlphaFoldDB" id="A0A0C3D3R7"/>
<dbReference type="EMBL" id="KN822337">
    <property type="protein sequence ID" value="KIM50746.1"/>
    <property type="molecule type" value="Genomic_DNA"/>
</dbReference>
<reference evidence="1 2" key="1">
    <citation type="submission" date="2014-04" db="EMBL/GenBank/DDBJ databases">
        <authorList>
            <consortium name="DOE Joint Genome Institute"/>
            <person name="Kuo A."/>
            <person name="Kohler A."/>
            <person name="Nagy L.G."/>
            <person name="Floudas D."/>
            <person name="Copeland A."/>
            <person name="Barry K.W."/>
            <person name="Cichocki N."/>
            <person name="Veneault-Fourrey C."/>
            <person name="LaButti K."/>
            <person name="Lindquist E.A."/>
            <person name="Lipzen A."/>
            <person name="Lundell T."/>
            <person name="Morin E."/>
            <person name="Murat C."/>
            <person name="Sun H."/>
            <person name="Tunlid A."/>
            <person name="Henrissat B."/>
            <person name="Grigoriev I.V."/>
            <person name="Hibbett D.S."/>
            <person name="Martin F."/>
            <person name="Nordberg H.P."/>
            <person name="Cantor M.N."/>
            <person name="Hua S.X."/>
        </authorList>
    </citation>
    <scope>NUCLEOTIDE SEQUENCE [LARGE SCALE GENOMIC DNA]</scope>
    <source>
        <strain evidence="1 2">Foug A</strain>
    </source>
</reference>
<keyword evidence="2" id="KW-1185">Reference proteome</keyword>
<proteinExistence type="predicted"/>
<dbReference type="Proteomes" id="UP000053989">
    <property type="component" value="Unassembled WGS sequence"/>
</dbReference>
<accession>A0A0C3D3R7</accession>
<protein>
    <submittedName>
        <fullName evidence="1">Uncharacterized protein</fullName>
    </submittedName>
</protein>
<name>A0A0C3D3R7_9AGAM</name>
<reference evidence="2" key="2">
    <citation type="submission" date="2015-01" db="EMBL/GenBank/DDBJ databases">
        <title>Evolutionary Origins and Diversification of the Mycorrhizal Mutualists.</title>
        <authorList>
            <consortium name="DOE Joint Genome Institute"/>
            <consortium name="Mycorrhizal Genomics Consortium"/>
            <person name="Kohler A."/>
            <person name="Kuo A."/>
            <person name="Nagy L.G."/>
            <person name="Floudas D."/>
            <person name="Copeland A."/>
            <person name="Barry K.W."/>
            <person name="Cichocki N."/>
            <person name="Veneault-Fourrey C."/>
            <person name="LaButti K."/>
            <person name="Lindquist E.A."/>
            <person name="Lipzen A."/>
            <person name="Lundell T."/>
            <person name="Morin E."/>
            <person name="Murat C."/>
            <person name="Riley R."/>
            <person name="Ohm R."/>
            <person name="Sun H."/>
            <person name="Tunlid A."/>
            <person name="Henrissat B."/>
            <person name="Grigoriev I.V."/>
            <person name="Hibbett D.S."/>
            <person name="Martin F."/>
        </authorList>
    </citation>
    <scope>NUCLEOTIDE SEQUENCE [LARGE SCALE GENOMIC DNA]</scope>
    <source>
        <strain evidence="2">Foug A</strain>
    </source>
</reference>
<evidence type="ECO:0000313" key="1">
    <source>
        <dbReference type="EMBL" id="KIM50746.1"/>
    </source>
</evidence>
<gene>
    <name evidence="1" type="ORF">SCLCIDRAFT_766081</name>
</gene>
<sequence>MEMMPNYWVRTVAMLEDIAGSSLPTWSRTGNHWRSHLKGDCQSLLRVLTVIASGDYMRLATQSLHPLYGRRNEFCSFQAPGRDRGACAEMNASAPMIDISKGSTMVTNDDARGEIADNGLGPKRSLGCIRSPKGRPLELVPPPCRVFSHADVGKSRAFSTLPTHREVFYLSFSAGQALRTLKVDCLRRR</sequence>
<dbReference type="HOGENOM" id="CLU_1435214_0_0_1"/>
<evidence type="ECO:0000313" key="2">
    <source>
        <dbReference type="Proteomes" id="UP000053989"/>
    </source>
</evidence>
<organism evidence="1 2">
    <name type="scientific">Scleroderma citrinum Foug A</name>
    <dbReference type="NCBI Taxonomy" id="1036808"/>
    <lineage>
        <taxon>Eukaryota</taxon>
        <taxon>Fungi</taxon>
        <taxon>Dikarya</taxon>
        <taxon>Basidiomycota</taxon>
        <taxon>Agaricomycotina</taxon>
        <taxon>Agaricomycetes</taxon>
        <taxon>Agaricomycetidae</taxon>
        <taxon>Boletales</taxon>
        <taxon>Sclerodermatineae</taxon>
        <taxon>Sclerodermataceae</taxon>
        <taxon>Scleroderma</taxon>
    </lineage>
</organism>